<sequence length="51" mass="5388">MGYEVELASTAHTRAFSPEEESTLSSFVEGNSGSFTYAEIADSFAGGKYSA</sequence>
<evidence type="ECO:0000313" key="1">
    <source>
        <dbReference type="EMBL" id="SVB53157.1"/>
    </source>
</evidence>
<reference evidence="1" key="1">
    <citation type="submission" date="2018-05" db="EMBL/GenBank/DDBJ databases">
        <authorList>
            <person name="Lanie J.A."/>
            <person name="Ng W.-L."/>
            <person name="Kazmierczak K.M."/>
            <person name="Andrzejewski T.M."/>
            <person name="Davidsen T.M."/>
            <person name="Wayne K.J."/>
            <person name="Tettelin H."/>
            <person name="Glass J.I."/>
            <person name="Rusch D."/>
            <person name="Podicherti R."/>
            <person name="Tsui H.-C.T."/>
            <person name="Winkler M.E."/>
        </authorList>
    </citation>
    <scope>NUCLEOTIDE SEQUENCE</scope>
</reference>
<dbReference type="EMBL" id="UINC01045873">
    <property type="protein sequence ID" value="SVB53157.1"/>
    <property type="molecule type" value="Genomic_DNA"/>
</dbReference>
<feature type="non-terminal residue" evidence="1">
    <location>
        <position position="51"/>
    </location>
</feature>
<dbReference type="AlphaFoldDB" id="A0A382ETK8"/>
<accession>A0A382ETK8</accession>
<name>A0A382ETK8_9ZZZZ</name>
<organism evidence="1">
    <name type="scientific">marine metagenome</name>
    <dbReference type="NCBI Taxonomy" id="408172"/>
    <lineage>
        <taxon>unclassified sequences</taxon>
        <taxon>metagenomes</taxon>
        <taxon>ecological metagenomes</taxon>
    </lineage>
</organism>
<proteinExistence type="predicted"/>
<gene>
    <name evidence="1" type="ORF">METZ01_LOCUS206011</name>
</gene>
<protein>
    <submittedName>
        <fullName evidence="1">Uncharacterized protein</fullName>
    </submittedName>
</protein>